<dbReference type="GeneID" id="27912045"/>
<feature type="compositionally biased region" description="Basic residues" evidence="4">
    <location>
        <begin position="382"/>
        <end position="392"/>
    </location>
</feature>
<evidence type="ECO:0000256" key="1">
    <source>
        <dbReference type="ARBA" id="ARBA00004147"/>
    </source>
</evidence>
<feature type="compositionally biased region" description="Polar residues" evidence="4">
    <location>
        <begin position="361"/>
        <end position="378"/>
    </location>
</feature>
<name>A0A191S3T9_9BETA</name>
<proteinExistence type="inferred from homology"/>
<dbReference type="OrthoDB" id="15859at10239"/>
<dbReference type="RefSeq" id="YP_009253983.1">
    <property type="nucleotide sequence ID" value="NC_030200.1"/>
</dbReference>
<feature type="compositionally biased region" description="Polar residues" evidence="4">
    <location>
        <begin position="395"/>
        <end position="404"/>
    </location>
</feature>
<feature type="region of interest" description="Disordered" evidence="4">
    <location>
        <begin position="346"/>
        <end position="415"/>
    </location>
</feature>
<dbReference type="Pfam" id="PF03064">
    <property type="entry name" value="U79_P34"/>
    <property type="match status" value="1"/>
</dbReference>
<comment type="subcellular location">
    <subcellularLocation>
        <location evidence="1">Host nucleus</location>
    </subcellularLocation>
</comment>
<evidence type="ECO:0000256" key="2">
    <source>
        <dbReference type="ARBA" id="ARBA00006651"/>
    </source>
</evidence>
<organism evidence="5 6">
    <name type="scientific">macacine betaherpesvirus 9</name>
    <dbReference type="NCBI Taxonomy" id="2560568"/>
    <lineage>
        <taxon>Viruses</taxon>
        <taxon>Duplodnaviria</taxon>
        <taxon>Heunggongvirae</taxon>
        <taxon>Peploviricota</taxon>
        <taxon>Herviviricetes</taxon>
        <taxon>Herpesvirales</taxon>
        <taxon>Orthoherpesviridae</taxon>
        <taxon>Betaherpesvirinae</taxon>
        <taxon>Roseolovirus</taxon>
        <taxon>Roseolovirus macacinebeta9</taxon>
    </lineage>
</organism>
<accession>A0A191S3T9</accession>
<sequence>MIADEREYGTFEAVTQAYQQIISHTLQLKRYEFETGCVIMFSSNSGKCEMLSNGWISIISWTSENDTSGSLTVDICTEGGQCKTYSAKGHILCSKNITSISQKTEGKETVFTVCHENGKLHLTYITVFRSNVEHEVKEQKADRQIHKERADRKKHDEKKHDEESKKTLKQKEKRRLEQKTFEDCEKKDERKKNEEDRKKDDERRNERNELEDGQKEKRIKTFHEKRQIEEFLNEEIVASSSLANGIVEGALSPTLSIDLNDNQELEECHKRNYAQERSKDGLYKEVQCEKQEFCIKDVIKKISTSSQTEVSNKFQCDILEENFTSQQKLVPVCEIKPFIDINILGSQPSRGRGVRGRRRNSTLMSRQTLASSTATIENRSGSRPRGRPRGRPRSTPLTRTQRQRQMADISPIVIDSDSDTETLRRNEDLLATTILQTL</sequence>
<keyword evidence="6" id="KW-1185">Reference proteome</keyword>
<feature type="region of interest" description="Disordered" evidence="4">
    <location>
        <begin position="135"/>
        <end position="218"/>
    </location>
</feature>
<dbReference type="InterPro" id="IPR004138">
    <property type="entry name" value="U79_P34"/>
</dbReference>
<dbReference type="GO" id="GO:0042025">
    <property type="term" value="C:host cell nucleus"/>
    <property type="evidence" value="ECO:0007669"/>
    <property type="project" value="UniProtKB-SubCell"/>
</dbReference>
<gene>
    <name evidence="5" type="primary">U79</name>
</gene>
<dbReference type="KEGG" id="vg:27912045"/>
<evidence type="ECO:0000256" key="4">
    <source>
        <dbReference type="SAM" id="MobiDB-lite"/>
    </source>
</evidence>
<protein>
    <submittedName>
        <fullName evidence="5">U79 protein</fullName>
    </submittedName>
</protein>
<evidence type="ECO:0000256" key="3">
    <source>
        <dbReference type="ARBA" id="ARBA00022562"/>
    </source>
</evidence>
<keyword evidence="3" id="KW-1048">Host nucleus</keyword>
<evidence type="ECO:0000313" key="5">
    <source>
        <dbReference type="EMBL" id="ANC96543.1"/>
    </source>
</evidence>
<comment type="similarity">
    <text evidence="2">Belongs to the herpesviridae U79/UL112 family.</text>
</comment>
<evidence type="ECO:0000313" key="6">
    <source>
        <dbReference type="Proteomes" id="UP000202843"/>
    </source>
</evidence>
<dbReference type="EMBL" id="KU351741">
    <property type="protein sequence ID" value="ANC96543.1"/>
    <property type="molecule type" value="Genomic_DNA"/>
</dbReference>
<dbReference type="Proteomes" id="UP000202843">
    <property type="component" value="Segment"/>
</dbReference>
<reference evidence="5 6" key="1">
    <citation type="journal article" date="2016" name="J. Virol.">
        <title>Complete Unique Genome Sequence, Expression Profile, and Salivary Gland Tissue Tropism of the Herpesvirus 7 Homolog in Pigtailed Macaques.</title>
        <authorList>
            <person name="Staheli J.P."/>
            <person name="Dyen M.R."/>
            <person name="Basom R."/>
            <person name="Fitzgibbon M."/>
            <person name="Barcy S."/>
        </authorList>
    </citation>
    <scope>NUCLEOTIDE SEQUENCE [LARGE SCALE GENOMIC DNA]</scope>
</reference>